<gene>
    <name evidence="1" type="ORF">L917_06930</name>
</gene>
<feature type="non-terminal residue" evidence="1">
    <location>
        <position position="1"/>
    </location>
</feature>
<evidence type="ECO:0000313" key="1">
    <source>
        <dbReference type="EMBL" id="ETL95238.1"/>
    </source>
</evidence>
<proteinExistence type="predicted"/>
<organism evidence="1">
    <name type="scientific">Phytophthora nicotianae</name>
    <name type="common">Potato buckeye rot agent</name>
    <name type="synonym">Phytophthora parasitica</name>
    <dbReference type="NCBI Taxonomy" id="4792"/>
    <lineage>
        <taxon>Eukaryota</taxon>
        <taxon>Sar</taxon>
        <taxon>Stramenopiles</taxon>
        <taxon>Oomycota</taxon>
        <taxon>Peronosporomycetes</taxon>
        <taxon>Peronosporales</taxon>
        <taxon>Peronosporaceae</taxon>
        <taxon>Phytophthora</taxon>
    </lineage>
</organism>
<dbReference type="EMBL" id="KI679151">
    <property type="protein sequence ID" value="ETL95238.1"/>
    <property type="molecule type" value="Genomic_DNA"/>
</dbReference>
<accession>W2LCP1</accession>
<name>W2LCP1_PHYNI</name>
<dbReference type="Proteomes" id="UP000054423">
    <property type="component" value="Unassembled WGS sequence"/>
</dbReference>
<protein>
    <submittedName>
        <fullName evidence="1">Uncharacterized protein</fullName>
    </submittedName>
</protein>
<sequence length="80" mass="8532">GRTRHFLISGWGRTAKLGVFELAVQSDTSVRVVLRIGSWTARCVAVDASDAVAGVETERTLRVGAKDNVLSSVTEGEVDT</sequence>
<dbReference type="AlphaFoldDB" id="W2LCP1"/>
<reference evidence="1" key="1">
    <citation type="submission" date="2013-11" db="EMBL/GenBank/DDBJ databases">
        <title>The Genome Sequence of Phytophthora parasitica CHvinca01.</title>
        <authorList>
            <consortium name="The Broad Institute Genomics Platform"/>
            <person name="Russ C."/>
            <person name="Tyler B."/>
            <person name="Panabieres F."/>
            <person name="Shan W."/>
            <person name="Tripathy S."/>
            <person name="Grunwald N."/>
            <person name="Machado M."/>
            <person name="Johnson C.S."/>
            <person name="Arredondo F."/>
            <person name="Hong C."/>
            <person name="Coffey M."/>
            <person name="Young S.K."/>
            <person name="Zeng Q."/>
            <person name="Gargeya S."/>
            <person name="Fitzgerald M."/>
            <person name="Abouelleil A."/>
            <person name="Alvarado L."/>
            <person name="Chapman S.B."/>
            <person name="Gainer-Dewar J."/>
            <person name="Goldberg J."/>
            <person name="Griggs A."/>
            <person name="Gujja S."/>
            <person name="Hansen M."/>
            <person name="Howarth C."/>
            <person name="Imamovic A."/>
            <person name="Ireland A."/>
            <person name="Larimer J."/>
            <person name="McCowan C."/>
            <person name="Murphy C."/>
            <person name="Pearson M."/>
            <person name="Poon T.W."/>
            <person name="Priest M."/>
            <person name="Roberts A."/>
            <person name="Saif S."/>
            <person name="Shea T."/>
            <person name="Sykes S."/>
            <person name="Wortman J."/>
            <person name="Nusbaum C."/>
            <person name="Birren B."/>
        </authorList>
    </citation>
    <scope>NUCLEOTIDE SEQUENCE [LARGE SCALE GENOMIC DNA]</scope>
    <source>
        <strain evidence="1">CHvinca01</strain>
    </source>
</reference>